<dbReference type="Proteomes" id="UP000612233">
    <property type="component" value="Unassembled WGS sequence"/>
</dbReference>
<evidence type="ECO:0000313" key="2">
    <source>
        <dbReference type="Proteomes" id="UP000612233"/>
    </source>
</evidence>
<dbReference type="EMBL" id="JACXAD010000014">
    <property type="protein sequence ID" value="MBD2768923.1"/>
    <property type="molecule type" value="Genomic_DNA"/>
</dbReference>
<evidence type="ECO:0000313" key="1">
    <source>
        <dbReference type="EMBL" id="MBD2768923.1"/>
    </source>
</evidence>
<protein>
    <submittedName>
        <fullName evidence="1">Uncharacterized protein</fullName>
    </submittedName>
</protein>
<proteinExistence type="predicted"/>
<organism evidence="1 2">
    <name type="scientific">Hymenobacter montanus</name>
    <dbReference type="NCBI Taxonomy" id="2771359"/>
    <lineage>
        <taxon>Bacteria</taxon>
        <taxon>Pseudomonadati</taxon>
        <taxon>Bacteroidota</taxon>
        <taxon>Cytophagia</taxon>
        <taxon>Cytophagales</taxon>
        <taxon>Hymenobacteraceae</taxon>
        <taxon>Hymenobacter</taxon>
    </lineage>
</organism>
<accession>A0A927GJX0</accession>
<name>A0A927GJX0_9BACT</name>
<dbReference type="RefSeq" id="WP_191005729.1">
    <property type="nucleotide sequence ID" value="NZ_JACXAD010000014.1"/>
</dbReference>
<reference evidence="1" key="1">
    <citation type="submission" date="2020-09" db="EMBL/GenBank/DDBJ databases">
        <authorList>
            <person name="Kim M.K."/>
        </authorList>
    </citation>
    <scope>NUCLEOTIDE SEQUENCE</scope>
    <source>
        <strain evidence="1">BT664</strain>
    </source>
</reference>
<comment type="caution">
    <text evidence="1">The sequence shown here is derived from an EMBL/GenBank/DDBJ whole genome shotgun (WGS) entry which is preliminary data.</text>
</comment>
<dbReference type="AlphaFoldDB" id="A0A927GJX0"/>
<sequence length="136" mass="15558">MKIYIFGNGNISFSNFKKYYEEVINQYLDSGNSSFLLCDFKGVDTLTMELLKCSSSRVTVYHIADKPQYLPDKFKTKVGSWTVLGGFENDEQQDLEVIKECSHFIAVDFNSDSKRKSGTQKNIELCKELGKIELKV</sequence>
<gene>
    <name evidence="1" type="ORF">IC235_13595</name>
</gene>
<keyword evidence="2" id="KW-1185">Reference proteome</keyword>